<feature type="transmembrane region" description="Helical" evidence="1">
    <location>
        <begin position="148"/>
        <end position="170"/>
    </location>
</feature>
<accession>A0A645EVA0</accession>
<evidence type="ECO:0000313" key="2">
    <source>
        <dbReference type="EMBL" id="MPN05356.1"/>
    </source>
</evidence>
<comment type="caution">
    <text evidence="2">The sequence shown here is derived from an EMBL/GenBank/DDBJ whole genome shotgun (WGS) entry which is preliminary data.</text>
</comment>
<sequence length="182" mass="20389">MGSCRLHDGVFMAEPFHGLVLKGSHIRLSGGFFKIAGVPFNGLLELRKVAVRNFVPGHESLDNRGKALEPFTLRLIVLKPAVEGLLKLLAVEVLVLAPDERFELLPPRFRRGFRCRALLRGFGLFSVNYFARFFRSAAASETVFFSGLYRWLTFTFGSAARGSGFAWGGAVKKRKVKFRHDI</sequence>
<name>A0A645EVA0_9ZZZZ</name>
<feature type="transmembrane region" description="Helical" evidence="1">
    <location>
        <begin position="117"/>
        <end position="136"/>
    </location>
</feature>
<keyword evidence="1" id="KW-0812">Transmembrane</keyword>
<protein>
    <submittedName>
        <fullName evidence="2">Uncharacterized protein</fullName>
    </submittedName>
</protein>
<keyword evidence="1" id="KW-1133">Transmembrane helix</keyword>
<reference evidence="2" key="1">
    <citation type="submission" date="2019-08" db="EMBL/GenBank/DDBJ databases">
        <authorList>
            <person name="Kucharzyk K."/>
            <person name="Murdoch R.W."/>
            <person name="Higgins S."/>
            <person name="Loffler F."/>
        </authorList>
    </citation>
    <scope>NUCLEOTIDE SEQUENCE</scope>
</reference>
<dbReference type="AlphaFoldDB" id="A0A645EVA0"/>
<organism evidence="2">
    <name type="scientific">bioreactor metagenome</name>
    <dbReference type="NCBI Taxonomy" id="1076179"/>
    <lineage>
        <taxon>unclassified sequences</taxon>
        <taxon>metagenomes</taxon>
        <taxon>ecological metagenomes</taxon>
    </lineage>
</organism>
<evidence type="ECO:0000256" key="1">
    <source>
        <dbReference type="SAM" id="Phobius"/>
    </source>
</evidence>
<keyword evidence="1" id="KW-0472">Membrane</keyword>
<dbReference type="EMBL" id="VSSQ01051272">
    <property type="protein sequence ID" value="MPN05356.1"/>
    <property type="molecule type" value="Genomic_DNA"/>
</dbReference>
<gene>
    <name evidence="2" type="ORF">SDC9_152606</name>
</gene>
<proteinExistence type="predicted"/>